<gene>
    <name evidence="3" type="ORF">ENL21_09990</name>
</gene>
<comment type="caution">
    <text evidence="3">The sequence shown here is derived from an EMBL/GenBank/DDBJ whole genome shotgun (WGS) entry which is preliminary data.</text>
</comment>
<dbReference type="Pfam" id="PF00561">
    <property type="entry name" value="Abhydrolase_1"/>
    <property type="match status" value="1"/>
</dbReference>
<dbReference type="SUPFAM" id="SSF53474">
    <property type="entry name" value="alpha/beta-Hydrolases"/>
    <property type="match status" value="1"/>
</dbReference>
<keyword evidence="1" id="KW-0812">Transmembrane</keyword>
<organism evidence="3">
    <name type="scientific">Caldithrix abyssi</name>
    <dbReference type="NCBI Taxonomy" id="187145"/>
    <lineage>
        <taxon>Bacteria</taxon>
        <taxon>Pseudomonadati</taxon>
        <taxon>Calditrichota</taxon>
        <taxon>Calditrichia</taxon>
        <taxon>Calditrichales</taxon>
        <taxon>Calditrichaceae</taxon>
        <taxon>Caldithrix</taxon>
    </lineage>
</organism>
<dbReference type="PANTHER" id="PTHR12277:SF81">
    <property type="entry name" value="PROTEIN ABHD13"/>
    <property type="match status" value="1"/>
</dbReference>
<dbReference type="PANTHER" id="PTHR12277">
    <property type="entry name" value="ALPHA/BETA HYDROLASE DOMAIN-CONTAINING PROTEIN"/>
    <property type="match status" value="1"/>
</dbReference>
<dbReference type="Gene3D" id="3.40.50.1820">
    <property type="entry name" value="alpha/beta hydrolase"/>
    <property type="match status" value="1"/>
</dbReference>
<keyword evidence="3" id="KW-0378">Hydrolase</keyword>
<sequence length="288" mass="32631">MVLYIILLSIVGIVAFFILLNSILHRIFHHPPVENKRSPEDLKLKFNEHFIETVHHKKLEVFELPAAKQSDLAFLCVHGWANTVDNFLEIASHLVKWGTVYLLNTRNHGQSDPESTMTIVKYETDVRRTLDFIQSRLGKKVKIILLGHSLGGAASLLTAHDERRVAAVVSISSFADMKKILHDGFLKSNVPKWFINSLLTYIEFRIGRTLKDVSPAEIIKDLSIPVLLIHGTKDEVVEFSEMEKIFKEAKKGLAEKYVAKGHTHSSLLNDENVAVAIENFVKDKFVKS</sequence>
<evidence type="ECO:0000256" key="1">
    <source>
        <dbReference type="SAM" id="Phobius"/>
    </source>
</evidence>
<reference evidence="3" key="1">
    <citation type="journal article" date="2020" name="mSystems">
        <title>Genome- and Community-Level Interaction Insights into Carbon Utilization and Element Cycling Functions of Hydrothermarchaeota in Hydrothermal Sediment.</title>
        <authorList>
            <person name="Zhou Z."/>
            <person name="Liu Y."/>
            <person name="Xu W."/>
            <person name="Pan J."/>
            <person name="Luo Z.H."/>
            <person name="Li M."/>
        </authorList>
    </citation>
    <scope>NUCLEOTIDE SEQUENCE [LARGE SCALE GENOMIC DNA]</scope>
    <source>
        <strain evidence="3">HyVt-76</strain>
    </source>
</reference>
<evidence type="ECO:0000259" key="2">
    <source>
        <dbReference type="Pfam" id="PF00561"/>
    </source>
</evidence>
<proteinExistence type="predicted"/>
<dbReference type="InterPro" id="IPR029058">
    <property type="entry name" value="AB_hydrolase_fold"/>
</dbReference>
<feature type="domain" description="AB hydrolase-1" evidence="2">
    <location>
        <begin position="73"/>
        <end position="177"/>
    </location>
</feature>
<keyword evidence="1" id="KW-1133">Transmembrane helix</keyword>
<evidence type="ECO:0000313" key="3">
    <source>
        <dbReference type="EMBL" id="HHE56102.1"/>
    </source>
</evidence>
<protein>
    <submittedName>
        <fullName evidence="3">Alpha/beta fold hydrolase</fullName>
    </submittedName>
</protein>
<dbReference type="InterPro" id="IPR000073">
    <property type="entry name" value="AB_hydrolase_1"/>
</dbReference>
<name>A0A7V5H5X3_CALAY</name>
<dbReference type="Proteomes" id="UP000886111">
    <property type="component" value="Unassembled WGS sequence"/>
</dbReference>
<dbReference type="GO" id="GO:0016787">
    <property type="term" value="F:hydrolase activity"/>
    <property type="evidence" value="ECO:0007669"/>
    <property type="project" value="UniProtKB-KW"/>
</dbReference>
<dbReference type="EMBL" id="DRTD01000750">
    <property type="protein sequence ID" value="HHE56102.1"/>
    <property type="molecule type" value="Genomic_DNA"/>
</dbReference>
<keyword evidence="1" id="KW-0472">Membrane</keyword>
<accession>A0A7V5H5X3</accession>
<dbReference type="AlphaFoldDB" id="A0A7V5H5X3"/>
<feature type="transmembrane region" description="Helical" evidence="1">
    <location>
        <begin position="6"/>
        <end position="28"/>
    </location>
</feature>